<accession>A0A518E1S9</accession>
<evidence type="ECO:0000313" key="3">
    <source>
        <dbReference type="EMBL" id="QDU98049.1"/>
    </source>
</evidence>
<dbReference type="AlphaFoldDB" id="A0A518E1S9"/>
<dbReference type="InterPro" id="IPR012336">
    <property type="entry name" value="Thioredoxin-like_fold"/>
</dbReference>
<dbReference type="InterPro" id="IPR036249">
    <property type="entry name" value="Thioredoxin-like_sf"/>
</dbReference>
<name>A0A518E1S9_9BACT</name>
<dbReference type="PANTHER" id="PTHR46388:SF2">
    <property type="entry name" value="NHL REPEAT-CONTAINING PROTEIN 2"/>
    <property type="match status" value="1"/>
</dbReference>
<evidence type="ECO:0000259" key="2">
    <source>
        <dbReference type="PROSITE" id="PS51352"/>
    </source>
</evidence>
<dbReference type="InterPro" id="IPR013766">
    <property type="entry name" value="Thioredoxin_domain"/>
</dbReference>
<keyword evidence="4" id="KW-1185">Reference proteome</keyword>
<dbReference type="SUPFAM" id="SSF52833">
    <property type="entry name" value="Thioredoxin-like"/>
    <property type="match status" value="1"/>
</dbReference>
<gene>
    <name evidence="3" type="primary">resA_7</name>
    <name evidence="3" type="ORF">Pla8534_59100</name>
</gene>
<dbReference type="RefSeq" id="WP_231756429.1">
    <property type="nucleotide sequence ID" value="NZ_CP036433.1"/>
</dbReference>
<dbReference type="Pfam" id="PF13905">
    <property type="entry name" value="Thioredoxin_8"/>
    <property type="match status" value="1"/>
</dbReference>
<dbReference type="KEGG" id="lcre:Pla8534_59100"/>
<dbReference type="PROSITE" id="PS51352">
    <property type="entry name" value="THIOREDOXIN_2"/>
    <property type="match status" value="1"/>
</dbReference>
<dbReference type="PANTHER" id="PTHR46388">
    <property type="entry name" value="NHL REPEAT-CONTAINING PROTEIN 2"/>
    <property type="match status" value="1"/>
</dbReference>
<dbReference type="SUPFAM" id="SSF63825">
    <property type="entry name" value="YWTD domain"/>
    <property type="match status" value="2"/>
</dbReference>
<dbReference type="Pfam" id="PF01436">
    <property type="entry name" value="NHL"/>
    <property type="match status" value="2"/>
</dbReference>
<dbReference type="Gene3D" id="3.40.30.10">
    <property type="entry name" value="Glutaredoxin"/>
    <property type="match status" value="1"/>
</dbReference>
<dbReference type="Proteomes" id="UP000317648">
    <property type="component" value="Chromosome"/>
</dbReference>
<dbReference type="Gene3D" id="2.120.10.30">
    <property type="entry name" value="TolB, C-terminal domain"/>
    <property type="match status" value="3"/>
</dbReference>
<dbReference type="InterPro" id="IPR045302">
    <property type="entry name" value="NHL2_NHL_rpt_dom"/>
</dbReference>
<feature type="domain" description="Thioredoxin" evidence="2">
    <location>
        <begin position="79"/>
        <end position="224"/>
    </location>
</feature>
<dbReference type="InterPro" id="IPR001258">
    <property type="entry name" value="NHL_repeat"/>
</dbReference>
<sequence>MSPLSFFHATDRVIALLLLLLIATIGCTPGSAASPVLAALPGQSDEAGSSDSVDAEDAAEEAVDEMRTLPVAADADHPFPNRGPAPDFPKGLTWLNTAKPIHVNDLKGKFVLLDFWTYCCINCIHILPELKKLEHAYPNNLVVIGVHSAKFETEKGSDNIASAILRYEIEHPVVNDKDHRIWNLYGVNSWPSIVLIDPEGNFVGRASGEFKFETIDRLLKQVVPYYRKKKTLDETPVRFERLAYDAKETPLQFPGKVLADEASNRLFIADSNHNRIVVTDLAGKLINTIGSGEIGENDGSFAEATFDHPQGMALRGNLLYVADTENHRLRKIDLENGTVATIAGTGEQGGLPFPGAEEMRAGGAAPKRFVGLPRRTALNSPWALHIHGEDLYIAMAGPHQIWKMPLDESEIGPYAGNGREDIVDGALLPDEPYQAEGLRGGGLVTFSAFAQPSGLASDGEWLYVADSEGSSIRAVPFDMNKPVQTLVGTSNLVAGRLFEFGLVDGARDKAKLQHPLGVAWHDGKVYVADTYNNAIRVVDCRTGAVQTVAGVRAPDPDSGILTGQPGDSDEDGSFDEPAGLSYAGGKLYVADTNNHAIRVIDLATKKTSTLQIAGLAAPGPAESVKKKPDFTKARKHLLPTTKVRPVDGKVVLKVKFQLPAGWKINELAPMQYYPDSPEATGPIDREALGDFVEVEKPTSEFTVALPVAADGVDTVTIGMNYYYCQKDGGLCKIGSVIWTAPLEISSTAADTEVELEHKIITFP</sequence>
<dbReference type="InterPro" id="IPR011042">
    <property type="entry name" value="6-blade_b-propeller_TolB-like"/>
</dbReference>
<keyword evidence="1" id="KW-0677">Repeat</keyword>
<evidence type="ECO:0000256" key="1">
    <source>
        <dbReference type="ARBA" id="ARBA00022737"/>
    </source>
</evidence>
<dbReference type="EMBL" id="CP036433">
    <property type="protein sequence ID" value="QDU98049.1"/>
    <property type="molecule type" value="Genomic_DNA"/>
</dbReference>
<dbReference type="CDD" id="cd14951">
    <property type="entry name" value="NHL-2_like"/>
    <property type="match status" value="1"/>
</dbReference>
<protein>
    <submittedName>
        <fullName evidence="3">Thiol-disulfide oxidoreductase ResA</fullName>
    </submittedName>
</protein>
<evidence type="ECO:0000313" key="4">
    <source>
        <dbReference type="Proteomes" id="UP000317648"/>
    </source>
</evidence>
<organism evidence="3 4">
    <name type="scientific">Lignipirellula cremea</name>
    <dbReference type="NCBI Taxonomy" id="2528010"/>
    <lineage>
        <taxon>Bacteria</taxon>
        <taxon>Pseudomonadati</taxon>
        <taxon>Planctomycetota</taxon>
        <taxon>Planctomycetia</taxon>
        <taxon>Pirellulales</taxon>
        <taxon>Pirellulaceae</taxon>
        <taxon>Lignipirellula</taxon>
    </lineage>
</organism>
<reference evidence="3 4" key="1">
    <citation type="submission" date="2019-02" db="EMBL/GenBank/DDBJ databases">
        <title>Deep-cultivation of Planctomycetes and their phenomic and genomic characterization uncovers novel biology.</title>
        <authorList>
            <person name="Wiegand S."/>
            <person name="Jogler M."/>
            <person name="Boedeker C."/>
            <person name="Pinto D."/>
            <person name="Vollmers J."/>
            <person name="Rivas-Marin E."/>
            <person name="Kohn T."/>
            <person name="Peeters S.H."/>
            <person name="Heuer A."/>
            <person name="Rast P."/>
            <person name="Oberbeckmann S."/>
            <person name="Bunk B."/>
            <person name="Jeske O."/>
            <person name="Meyerdierks A."/>
            <person name="Storesund J.E."/>
            <person name="Kallscheuer N."/>
            <person name="Luecker S."/>
            <person name="Lage O.M."/>
            <person name="Pohl T."/>
            <person name="Merkel B.J."/>
            <person name="Hornburger P."/>
            <person name="Mueller R.-W."/>
            <person name="Bruemmer F."/>
            <person name="Labrenz M."/>
            <person name="Spormann A.M."/>
            <person name="Op den Camp H."/>
            <person name="Overmann J."/>
            <person name="Amann R."/>
            <person name="Jetten M.S.M."/>
            <person name="Mascher T."/>
            <person name="Medema M.H."/>
            <person name="Devos D.P."/>
            <person name="Kaster A.-K."/>
            <person name="Ovreas L."/>
            <person name="Rohde M."/>
            <person name="Galperin M.Y."/>
            <person name="Jogler C."/>
        </authorList>
    </citation>
    <scope>NUCLEOTIDE SEQUENCE [LARGE SCALE GENOMIC DNA]</scope>
    <source>
        <strain evidence="3 4">Pla85_3_4</strain>
    </source>
</reference>
<proteinExistence type="predicted"/>